<evidence type="ECO:0000313" key="3">
    <source>
        <dbReference type="EMBL" id="MEV0710396.1"/>
    </source>
</evidence>
<dbReference type="PROSITE" id="PS51123">
    <property type="entry name" value="OMPA_2"/>
    <property type="match status" value="1"/>
</dbReference>
<accession>A0ABV3FYA0</accession>
<dbReference type="Gene3D" id="3.30.1330.60">
    <property type="entry name" value="OmpA-like domain"/>
    <property type="match status" value="1"/>
</dbReference>
<dbReference type="Pfam" id="PF00691">
    <property type="entry name" value="OmpA"/>
    <property type="match status" value="1"/>
</dbReference>
<proteinExistence type="predicted"/>
<keyword evidence="1" id="KW-0472">Membrane</keyword>
<dbReference type="PANTHER" id="PTHR30329">
    <property type="entry name" value="STATOR ELEMENT OF FLAGELLAR MOTOR COMPLEX"/>
    <property type="match status" value="1"/>
</dbReference>
<dbReference type="InterPro" id="IPR006665">
    <property type="entry name" value="OmpA-like"/>
</dbReference>
<dbReference type="CDD" id="cd07185">
    <property type="entry name" value="OmpA_C-like"/>
    <property type="match status" value="1"/>
</dbReference>
<name>A0ABV3FYA0_9NOCA</name>
<gene>
    <name evidence="3" type="ORF">AB0I48_22790</name>
</gene>
<dbReference type="EMBL" id="JBFAKC010000010">
    <property type="protein sequence ID" value="MEV0710396.1"/>
    <property type="molecule type" value="Genomic_DNA"/>
</dbReference>
<sequence>MLVSPSTSAEPLPTIPISLETELVAYAKTSKKPGHAIVRIVSSGGRPAVERDLTPLRGKEVENGSARDRKIRENLAALQADLATIQASSPGLDVIGPLDVASQYPGSRIVFLGSGLSTAAPVDMTQLGWNFDPSAVAESVHRQGLFDLTSKDVTFYGLGVTGGAVQPRLPAYARKLLEELWIAVCQKAGAAGCTIGKGEPSTAAPKATLSVPMVPVPAAYTDASGCPVWQRLDDAVLFEADSAALTQRADDALRPVVLSAERCAVSEGSVAVVGHIAATLSDPSDSSNLSGRRARAVADRLLHLGLPPKLLGAIEGRGSSEPVLPNLAADGQFIESAARQNRRVEIFLNR</sequence>
<dbReference type="InterPro" id="IPR036737">
    <property type="entry name" value="OmpA-like_sf"/>
</dbReference>
<dbReference type="Proteomes" id="UP001551695">
    <property type="component" value="Unassembled WGS sequence"/>
</dbReference>
<dbReference type="RefSeq" id="WP_357786271.1">
    <property type="nucleotide sequence ID" value="NZ_JBFAKC010000010.1"/>
</dbReference>
<dbReference type="InterPro" id="IPR050330">
    <property type="entry name" value="Bact_OuterMem_StrucFunc"/>
</dbReference>
<protein>
    <submittedName>
        <fullName evidence="3">OmpA family protein</fullName>
    </submittedName>
</protein>
<reference evidence="3 4" key="1">
    <citation type="submission" date="2024-06" db="EMBL/GenBank/DDBJ databases">
        <title>The Natural Products Discovery Center: Release of the First 8490 Sequenced Strains for Exploring Actinobacteria Biosynthetic Diversity.</title>
        <authorList>
            <person name="Kalkreuter E."/>
            <person name="Kautsar S.A."/>
            <person name="Yang D."/>
            <person name="Bader C.D."/>
            <person name="Teijaro C.N."/>
            <person name="Fluegel L."/>
            <person name="Davis C.M."/>
            <person name="Simpson J.R."/>
            <person name="Lauterbach L."/>
            <person name="Steele A.D."/>
            <person name="Gui C."/>
            <person name="Meng S."/>
            <person name="Li G."/>
            <person name="Viehrig K."/>
            <person name="Ye F."/>
            <person name="Su P."/>
            <person name="Kiefer A.F."/>
            <person name="Nichols A."/>
            <person name="Cepeda A.J."/>
            <person name="Yan W."/>
            <person name="Fan B."/>
            <person name="Jiang Y."/>
            <person name="Adhikari A."/>
            <person name="Zheng C.-J."/>
            <person name="Schuster L."/>
            <person name="Cowan T.M."/>
            <person name="Smanski M.J."/>
            <person name="Chevrette M.G."/>
            <person name="De Carvalho L.P.S."/>
            <person name="Shen B."/>
        </authorList>
    </citation>
    <scope>NUCLEOTIDE SEQUENCE [LARGE SCALE GENOMIC DNA]</scope>
    <source>
        <strain evidence="3 4">NPDC050403</strain>
    </source>
</reference>
<comment type="caution">
    <text evidence="3">The sequence shown here is derived from an EMBL/GenBank/DDBJ whole genome shotgun (WGS) entry which is preliminary data.</text>
</comment>
<dbReference type="PANTHER" id="PTHR30329:SF21">
    <property type="entry name" value="LIPOPROTEIN YIAD-RELATED"/>
    <property type="match status" value="1"/>
</dbReference>
<evidence type="ECO:0000256" key="1">
    <source>
        <dbReference type="PROSITE-ProRule" id="PRU00473"/>
    </source>
</evidence>
<feature type="domain" description="OmpA-like" evidence="2">
    <location>
        <begin position="225"/>
        <end position="350"/>
    </location>
</feature>
<dbReference type="SUPFAM" id="SSF103088">
    <property type="entry name" value="OmpA-like"/>
    <property type="match status" value="1"/>
</dbReference>
<evidence type="ECO:0000313" key="4">
    <source>
        <dbReference type="Proteomes" id="UP001551695"/>
    </source>
</evidence>
<organism evidence="3 4">
    <name type="scientific">Nocardia aurea</name>
    <dbReference type="NCBI Taxonomy" id="2144174"/>
    <lineage>
        <taxon>Bacteria</taxon>
        <taxon>Bacillati</taxon>
        <taxon>Actinomycetota</taxon>
        <taxon>Actinomycetes</taxon>
        <taxon>Mycobacteriales</taxon>
        <taxon>Nocardiaceae</taxon>
        <taxon>Nocardia</taxon>
    </lineage>
</organism>
<evidence type="ECO:0000259" key="2">
    <source>
        <dbReference type="PROSITE" id="PS51123"/>
    </source>
</evidence>
<keyword evidence="4" id="KW-1185">Reference proteome</keyword>